<sequence>MMAGEQLFPDYDADEEDVFGSQSVMTAKRVVVTEQQKADPLRKPKVELQGILVAEKQPISAKEIERRML</sequence>
<dbReference type="AlphaFoldDB" id="A0A6A5HTE4"/>
<evidence type="ECO:0000313" key="1">
    <source>
        <dbReference type="EMBL" id="KAF1770835.1"/>
    </source>
</evidence>
<comment type="caution">
    <text evidence="1">The sequence shown here is derived from an EMBL/GenBank/DDBJ whole genome shotgun (WGS) entry which is preliminary data.</text>
</comment>
<name>A0A6A5HTE4_CAERE</name>
<dbReference type="KEGG" id="crq:GCK72_002659"/>
<dbReference type="CTD" id="78773380"/>
<dbReference type="Proteomes" id="UP000483820">
    <property type="component" value="Chromosome I"/>
</dbReference>
<dbReference type="EMBL" id="WUAV01000001">
    <property type="protein sequence ID" value="KAF1770835.1"/>
    <property type="molecule type" value="Genomic_DNA"/>
</dbReference>
<accession>A0A6A5HTE4</accession>
<gene>
    <name evidence="1" type="ORF">GCK72_002659</name>
</gene>
<dbReference type="GeneID" id="78773380"/>
<evidence type="ECO:0000313" key="2">
    <source>
        <dbReference type="Proteomes" id="UP000483820"/>
    </source>
</evidence>
<proteinExistence type="predicted"/>
<organism evidence="1 2">
    <name type="scientific">Caenorhabditis remanei</name>
    <name type="common">Caenorhabditis vulgaris</name>
    <dbReference type="NCBI Taxonomy" id="31234"/>
    <lineage>
        <taxon>Eukaryota</taxon>
        <taxon>Metazoa</taxon>
        <taxon>Ecdysozoa</taxon>
        <taxon>Nematoda</taxon>
        <taxon>Chromadorea</taxon>
        <taxon>Rhabditida</taxon>
        <taxon>Rhabditina</taxon>
        <taxon>Rhabditomorpha</taxon>
        <taxon>Rhabditoidea</taxon>
        <taxon>Rhabditidae</taxon>
        <taxon>Peloderinae</taxon>
        <taxon>Caenorhabditis</taxon>
    </lineage>
</organism>
<reference evidence="1 2" key="1">
    <citation type="submission" date="2019-12" db="EMBL/GenBank/DDBJ databases">
        <title>Chromosome-level assembly of the Caenorhabditis remanei genome.</title>
        <authorList>
            <person name="Teterina A.A."/>
            <person name="Willis J.H."/>
            <person name="Phillips P.C."/>
        </authorList>
    </citation>
    <scope>NUCLEOTIDE SEQUENCE [LARGE SCALE GENOMIC DNA]</scope>
    <source>
        <strain evidence="1 2">PX506</strain>
        <tissue evidence="1">Whole organism</tissue>
    </source>
</reference>
<dbReference type="RefSeq" id="XP_053592179.1">
    <property type="nucleotide sequence ID" value="XM_053723534.1"/>
</dbReference>
<protein>
    <submittedName>
        <fullName evidence="1">Uncharacterized protein</fullName>
    </submittedName>
</protein>